<evidence type="ECO:0000256" key="6">
    <source>
        <dbReference type="ARBA" id="ARBA00022801"/>
    </source>
</evidence>
<feature type="active site" description="For autocatalytic cleavage activity" evidence="13">
    <location>
        <position position="135"/>
    </location>
</feature>
<dbReference type="AlphaFoldDB" id="A0A4Y9SA58"/>
<reference evidence="17 18" key="1">
    <citation type="submission" date="2019-03" db="EMBL/GenBank/DDBJ databases">
        <title>Draft Genome Sequence of Massilia arenosa sp. nov., a Novel Massilia Species Isolated from a Sandy-loam Maize Soil.</title>
        <authorList>
            <person name="Raths R."/>
            <person name="Peta V."/>
            <person name="Bucking H."/>
        </authorList>
    </citation>
    <scope>NUCLEOTIDE SEQUENCE [LARGE SCALE GENOMIC DNA]</scope>
    <source>
        <strain evidence="17 18">MC02</strain>
    </source>
</reference>
<evidence type="ECO:0000256" key="4">
    <source>
        <dbReference type="ARBA" id="ARBA00022705"/>
    </source>
</evidence>
<keyword evidence="12 13" id="KW-0742">SOS response</keyword>
<sequence length="217" mass="23500">MIKLTPRQEQILNLIKEAIDNTGFPPTRAEIAQELGFKSANAAEEHLQALARKGAIEISPGTSRGIRLVGQKDAAANEPAMQMPPPSNFMSLPLVGRVAAGSPILATEHVEATFSVDPAMFSAKPDYLLKVRGWSMRDVGINDGDLLAVKKIDSAKNGQIVVARINDDVTVKRYRKTGATIELLPENPDFKVITVDPEADDFALEGLAVGLMRSWVN</sequence>
<dbReference type="InterPro" id="IPR050077">
    <property type="entry name" value="LexA_repressor"/>
</dbReference>
<dbReference type="FunFam" id="1.10.10.10:FF:000009">
    <property type="entry name" value="LexA repressor"/>
    <property type="match status" value="1"/>
</dbReference>
<dbReference type="PRINTS" id="PR00726">
    <property type="entry name" value="LEXASERPTASE"/>
</dbReference>
<evidence type="ECO:0000256" key="9">
    <source>
        <dbReference type="ARBA" id="ARBA00023125"/>
    </source>
</evidence>
<protein>
    <recommendedName>
        <fullName evidence="13">LexA repressor</fullName>
        <ecNumber evidence="13">3.4.21.88</ecNumber>
    </recommendedName>
</protein>
<evidence type="ECO:0000256" key="13">
    <source>
        <dbReference type="HAMAP-Rule" id="MF_00015"/>
    </source>
</evidence>
<dbReference type="CDD" id="cd06529">
    <property type="entry name" value="S24_LexA-like"/>
    <property type="match status" value="1"/>
</dbReference>
<dbReference type="InterPro" id="IPR006199">
    <property type="entry name" value="LexA_DNA-bd_dom"/>
</dbReference>
<dbReference type="GO" id="GO:0004252">
    <property type="term" value="F:serine-type endopeptidase activity"/>
    <property type="evidence" value="ECO:0007669"/>
    <property type="project" value="UniProtKB-UniRule"/>
</dbReference>
<evidence type="ECO:0000256" key="10">
    <source>
        <dbReference type="ARBA" id="ARBA00023163"/>
    </source>
</evidence>
<evidence type="ECO:0000313" key="18">
    <source>
        <dbReference type="Proteomes" id="UP000298438"/>
    </source>
</evidence>
<feature type="active site" description="For autocatalytic cleavage activity" evidence="13">
    <location>
        <position position="172"/>
    </location>
</feature>
<feature type="domain" description="Peptidase S24/S26A/S26B/S26C" evidence="15">
    <location>
        <begin position="93"/>
        <end position="208"/>
    </location>
</feature>
<feature type="site" description="Cleavage; by autolysis" evidence="13">
    <location>
        <begin position="100"/>
        <end position="101"/>
    </location>
</feature>
<evidence type="ECO:0000256" key="12">
    <source>
        <dbReference type="ARBA" id="ARBA00023236"/>
    </source>
</evidence>
<evidence type="ECO:0000256" key="11">
    <source>
        <dbReference type="ARBA" id="ARBA00023204"/>
    </source>
</evidence>
<evidence type="ECO:0000256" key="1">
    <source>
        <dbReference type="ARBA" id="ARBA00007484"/>
    </source>
</evidence>
<keyword evidence="5 13" id="KW-0227">DNA damage</keyword>
<keyword evidence="18" id="KW-1185">Reference proteome</keyword>
<dbReference type="EMBL" id="SPVF01000184">
    <property type="protein sequence ID" value="TFW17425.1"/>
    <property type="molecule type" value="Genomic_DNA"/>
</dbReference>
<dbReference type="GO" id="GO:0003677">
    <property type="term" value="F:DNA binding"/>
    <property type="evidence" value="ECO:0007669"/>
    <property type="project" value="UniProtKB-UniRule"/>
</dbReference>
<evidence type="ECO:0000256" key="14">
    <source>
        <dbReference type="RuleBase" id="RU003991"/>
    </source>
</evidence>
<dbReference type="Gene3D" id="2.10.109.10">
    <property type="entry name" value="Umud Fragment, subunit A"/>
    <property type="match status" value="1"/>
</dbReference>
<gene>
    <name evidence="13 17" type="primary">lexA</name>
    <name evidence="17" type="ORF">E4L96_14560</name>
</gene>
<comment type="subunit">
    <text evidence="2 13">Homodimer.</text>
</comment>
<comment type="similarity">
    <text evidence="1 13 14">Belongs to the peptidase S24 family.</text>
</comment>
<dbReference type="Gene3D" id="1.10.10.10">
    <property type="entry name" value="Winged helix-like DNA-binding domain superfamily/Winged helix DNA-binding domain"/>
    <property type="match status" value="1"/>
</dbReference>
<dbReference type="GO" id="GO:0006281">
    <property type="term" value="P:DNA repair"/>
    <property type="evidence" value="ECO:0007669"/>
    <property type="project" value="UniProtKB-UniRule"/>
</dbReference>
<dbReference type="Pfam" id="PF01726">
    <property type="entry name" value="LexA_DNA_bind"/>
    <property type="match status" value="1"/>
</dbReference>
<name>A0A4Y9SA58_9BURK</name>
<keyword evidence="3 13" id="KW-0678">Repressor</keyword>
<dbReference type="InterPro" id="IPR036388">
    <property type="entry name" value="WH-like_DNA-bd_sf"/>
</dbReference>
<dbReference type="Proteomes" id="UP000298438">
    <property type="component" value="Unassembled WGS sequence"/>
</dbReference>
<dbReference type="InterPro" id="IPR006200">
    <property type="entry name" value="LexA"/>
</dbReference>
<evidence type="ECO:0000256" key="8">
    <source>
        <dbReference type="ARBA" id="ARBA00023015"/>
    </source>
</evidence>
<comment type="caution">
    <text evidence="17">The sequence shown here is derived from an EMBL/GenBank/DDBJ whole genome shotgun (WGS) entry which is preliminary data.</text>
</comment>
<dbReference type="GO" id="GO:0006260">
    <property type="term" value="P:DNA replication"/>
    <property type="evidence" value="ECO:0007669"/>
    <property type="project" value="UniProtKB-UniRule"/>
</dbReference>
<dbReference type="SUPFAM" id="SSF51306">
    <property type="entry name" value="LexA/Signal peptidase"/>
    <property type="match status" value="1"/>
</dbReference>
<keyword evidence="11 13" id="KW-0234">DNA repair</keyword>
<keyword evidence="9 13" id="KW-0238">DNA-binding</keyword>
<dbReference type="GO" id="GO:0045892">
    <property type="term" value="P:negative regulation of DNA-templated transcription"/>
    <property type="evidence" value="ECO:0007669"/>
    <property type="project" value="UniProtKB-UniRule"/>
</dbReference>
<keyword evidence="7 13" id="KW-0068">Autocatalytic cleavage</keyword>
<dbReference type="PANTHER" id="PTHR33516:SF2">
    <property type="entry name" value="LEXA REPRESSOR-RELATED"/>
    <property type="match status" value="1"/>
</dbReference>
<evidence type="ECO:0000256" key="7">
    <source>
        <dbReference type="ARBA" id="ARBA00022813"/>
    </source>
</evidence>
<dbReference type="PANTHER" id="PTHR33516">
    <property type="entry name" value="LEXA REPRESSOR"/>
    <property type="match status" value="1"/>
</dbReference>
<proteinExistence type="inferred from homology"/>
<dbReference type="HAMAP" id="MF_00015">
    <property type="entry name" value="LexA"/>
    <property type="match status" value="1"/>
</dbReference>
<dbReference type="FunFam" id="2.10.109.10:FF:000001">
    <property type="entry name" value="LexA repressor"/>
    <property type="match status" value="1"/>
</dbReference>
<dbReference type="RefSeq" id="WP_135207951.1">
    <property type="nucleotide sequence ID" value="NZ_SPVF01000184.1"/>
</dbReference>
<keyword evidence="6 13" id="KW-0378">Hydrolase</keyword>
<dbReference type="NCBIfam" id="TIGR00498">
    <property type="entry name" value="lexA"/>
    <property type="match status" value="1"/>
</dbReference>
<dbReference type="InterPro" id="IPR006197">
    <property type="entry name" value="Peptidase_S24_LexA"/>
</dbReference>
<evidence type="ECO:0000313" key="17">
    <source>
        <dbReference type="EMBL" id="TFW17425.1"/>
    </source>
</evidence>
<dbReference type="InterPro" id="IPR036286">
    <property type="entry name" value="LexA/Signal_pep-like_sf"/>
</dbReference>
<dbReference type="InterPro" id="IPR015927">
    <property type="entry name" value="Peptidase_S24_S26A/B/C"/>
</dbReference>
<dbReference type="EC" id="3.4.21.88" evidence="13"/>
<dbReference type="GO" id="GO:0006508">
    <property type="term" value="P:proteolysis"/>
    <property type="evidence" value="ECO:0007669"/>
    <property type="project" value="InterPro"/>
</dbReference>
<dbReference type="Pfam" id="PF00717">
    <property type="entry name" value="Peptidase_S24"/>
    <property type="match status" value="1"/>
</dbReference>
<dbReference type="SUPFAM" id="SSF46785">
    <property type="entry name" value="Winged helix' DNA-binding domain"/>
    <property type="match status" value="1"/>
</dbReference>
<evidence type="ECO:0000256" key="3">
    <source>
        <dbReference type="ARBA" id="ARBA00022491"/>
    </source>
</evidence>
<evidence type="ECO:0000256" key="5">
    <source>
        <dbReference type="ARBA" id="ARBA00022763"/>
    </source>
</evidence>
<keyword evidence="8 13" id="KW-0805">Transcription regulation</keyword>
<evidence type="ECO:0000259" key="16">
    <source>
        <dbReference type="Pfam" id="PF01726"/>
    </source>
</evidence>
<feature type="domain" description="LexA repressor DNA-binding" evidence="16">
    <location>
        <begin position="1"/>
        <end position="65"/>
    </location>
</feature>
<comment type="catalytic activity">
    <reaction evidence="13">
        <text>Hydrolysis of Ala-|-Gly bond in repressor LexA.</text>
        <dbReference type="EC" id="3.4.21.88"/>
    </reaction>
</comment>
<dbReference type="GO" id="GO:0009432">
    <property type="term" value="P:SOS response"/>
    <property type="evidence" value="ECO:0007669"/>
    <property type="project" value="UniProtKB-UniRule"/>
</dbReference>
<comment type="function">
    <text evidence="13">Represses a number of genes involved in the response to DNA damage (SOS response), including recA and lexA. In the presence of single-stranded DNA, RecA interacts with LexA causing an autocatalytic cleavage which disrupts the DNA-binding part of LexA, leading to derepression of the SOS regulon and eventually DNA repair.</text>
</comment>
<keyword evidence="4 13" id="KW-0235">DNA replication</keyword>
<organism evidence="17 18">
    <name type="scientific">Zemynaea arenosa</name>
    <dbReference type="NCBI Taxonomy" id="2561931"/>
    <lineage>
        <taxon>Bacteria</taxon>
        <taxon>Pseudomonadati</taxon>
        <taxon>Pseudomonadota</taxon>
        <taxon>Betaproteobacteria</taxon>
        <taxon>Burkholderiales</taxon>
        <taxon>Oxalobacteraceae</taxon>
        <taxon>Telluria group</taxon>
        <taxon>Zemynaea</taxon>
    </lineage>
</organism>
<dbReference type="InterPro" id="IPR036390">
    <property type="entry name" value="WH_DNA-bd_sf"/>
</dbReference>
<keyword evidence="10 13" id="KW-0804">Transcription</keyword>
<accession>A0A4Y9SA58</accession>
<dbReference type="InterPro" id="IPR039418">
    <property type="entry name" value="LexA-like"/>
</dbReference>
<evidence type="ECO:0000256" key="2">
    <source>
        <dbReference type="ARBA" id="ARBA00011738"/>
    </source>
</evidence>
<dbReference type="OrthoDB" id="9802364at2"/>
<feature type="DNA-binding region" description="H-T-H motif" evidence="13">
    <location>
        <begin position="28"/>
        <end position="48"/>
    </location>
</feature>
<evidence type="ECO:0000259" key="15">
    <source>
        <dbReference type="Pfam" id="PF00717"/>
    </source>
</evidence>